<dbReference type="AlphaFoldDB" id="A0A7K1UDD7"/>
<name>A0A7K1UDD7_9BACT</name>
<evidence type="ECO:0000259" key="2">
    <source>
        <dbReference type="Pfam" id="PF04773"/>
    </source>
</evidence>
<dbReference type="InterPro" id="IPR032508">
    <property type="entry name" value="FecR_C"/>
</dbReference>
<sequence>MTIPEIKLLLDKYKRNEISEEEYQQLLREVANEANADTIRQDIIETLYGEVPDSQWTDDDAAAVLTTILQDGREEYRHLRLVKRRQLIYRSLAAALVAGVLATGIYLAMPGKKPEKMVAVKKAPLAPGSDKAVLTLADGTTIPLDSAGNGALAQQGGTSITNANGALSYKAGNNDNEVMYNTVATPHGGQYQLTLADGSRVWLNAASSIRFPTAFTGRERVVEITGEAYFEITSNASQPFSVKVNDIQVKVLGTSFNIMAYADEQAVKTTLVTGAVQLTQGKNTSLLKPGLQASLSGDKGFVISEADMEQALAWKEGRFRFRNTNIKTIMRQLSRWYNMEVDYKGDVSDIDLTGVISRREEAEKLLKALETTQRVHFEVNGNKVTVSPSVPR</sequence>
<dbReference type="Pfam" id="PF16344">
    <property type="entry name" value="FecR_C"/>
    <property type="match status" value="1"/>
</dbReference>
<dbReference type="PANTHER" id="PTHR30273">
    <property type="entry name" value="PERIPLASMIC SIGNAL SENSOR AND SIGMA FACTOR ACTIVATOR FECR-RELATED"/>
    <property type="match status" value="1"/>
</dbReference>
<dbReference type="RefSeq" id="WP_157309455.1">
    <property type="nucleotide sequence ID" value="NZ_WRXN01000018.1"/>
</dbReference>
<dbReference type="GO" id="GO:0016989">
    <property type="term" value="F:sigma factor antagonist activity"/>
    <property type="evidence" value="ECO:0007669"/>
    <property type="project" value="TreeGrafter"/>
</dbReference>
<feature type="transmembrane region" description="Helical" evidence="1">
    <location>
        <begin position="87"/>
        <end position="109"/>
    </location>
</feature>
<protein>
    <submittedName>
        <fullName evidence="4">DUF4974 domain-containing protein</fullName>
    </submittedName>
</protein>
<keyword evidence="1" id="KW-1133">Transmembrane helix</keyword>
<evidence type="ECO:0000256" key="1">
    <source>
        <dbReference type="SAM" id="Phobius"/>
    </source>
</evidence>
<dbReference type="Pfam" id="PF04773">
    <property type="entry name" value="FecR"/>
    <property type="match status" value="1"/>
</dbReference>
<proteinExistence type="predicted"/>
<reference evidence="4 5" key="1">
    <citation type="submission" date="2019-12" db="EMBL/GenBank/DDBJ databases">
        <title>Chitinophaga sp. strain ysch24 (GDMCC 1.1355), whole genome shotgun sequence.</title>
        <authorList>
            <person name="Zhang X."/>
        </authorList>
    </citation>
    <scope>NUCLEOTIDE SEQUENCE [LARGE SCALE GENOMIC DNA]</scope>
    <source>
        <strain evidence="5">ysch24</strain>
    </source>
</reference>
<comment type="caution">
    <text evidence="4">The sequence shown here is derived from an EMBL/GenBank/DDBJ whole genome shotgun (WGS) entry which is preliminary data.</text>
</comment>
<keyword evidence="1" id="KW-0812">Transmembrane</keyword>
<evidence type="ECO:0000313" key="4">
    <source>
        <dbReference type="EMBL" id="MVT12035.1"/>
    </source>
</evidence>
<dbReference type="InterPro" id="IPR006860">
    <property type="entry name" value="FecR"/>
</dbReference>
<dbReference type="FunFam" id="2.60.120.1440:FF:000001">
    <property type="entry name" value="Putative anti-sigma factor"/>
    <property type="match status" value="1"/>
</dbReference>
<feature type="domain" description="Protein FecR C-terminal" evidence="3">
    <location>
        <begin position="318"/>
        <end position="386"/>
    </location>
</feature>
<dbReference type="PANTHER" id="PTHR30273:SF2">
    <property type="entry name" value="PROTEIN FECR"/>
    <property type="match status" value="1"/>
</dbReference>
<gene>
    <name evidence="4" type="ORF">GO493_27490</name>
</gene>
<dbReference type="Gene3D" id="2.60.120.1440">
    <property type="match status" value="1"/>
</dbReference>
<evidence type="ECO:0000259" key="3">
    <source>
        <dbReference type="Pfam" id="PF16344"/>
    </source>
</evidence>
<evidence type="ECO:0000313" key="5">
    <source>
        <dbReference type="Proteomes" id="UP000461730"/>
    </source>
</evidence>
<organism evidence="4 5">
    <name type="scientific">Chitinophaga tropicalis</name>
    <dbReference type="NCBI Taxonomy" id="2683588"/>
    <lineage>
        <taxon>Bacteria</taxon>
        <taxon>Pseudomonadati</taxon>
        <taxon>Bacteroidota</taxon>
        <taxon>Chitinophagia</taxon>
        <taxon>Chitinophagales</taxon>
        <taxon>Chitinophagaceae</taxon>
        <taxon>Chitinophaga</taxon>
    </lineage>
</organism>
<dbReference type="InterPro" id="IPR012373">
    <property type="entry name" value="Ferrdict_sens_TM"/>
</dbReference>
<dbReference type="Gene3D" id="3.55.50.30">
    <property type="match status" value="1"/>
</dbReference>
<dbReference type="EMBL" id="WRXN01000018">
    <property type="protein sequence ID" value="MVT12035.1"/>
    <property type="molecule type" value="Genomic_DNA"/>
</dbReference>
<accession>A0A7K1UDD7</accession>
<keyword evidence="5" id="KW-1185">Reference proteome</keyword>
<keyword evidence="1" id="KW-0472">Membrane</keyword>
<feature type="domain" description="FecR protein" evidence="2">
    <location>
        <begin position="182"/>
        <end position="277"/>
    </location>
</feature>
<dbReference type="Proteomes" id="UP000461730">
    <property type="component" value="Unassembled WGS sequence"/>
</dbReference>